<dbReference type="RefSeq" id="WP_252663651.1">
    <property type="nucleotide sequence ID" value="NZ_CP098611.1"/>
</dbReference>
<proteinExistence type="predicted"/>
<evidence type="ECO:0000313" key="2">
    <source>
        <dbReference type="EMBL" id="USR91631.1"/>
    </source>
</evidence>
<organism evidence="2 3">
    <name type="scientific">Phormidium yuhuli AB48</name>
    <dbReference type="NCBI Taxonomy" id="2940671"/>
    <lineage>
        <taxon>Bacteria</taxon>
        <taxon>Bacillati</taxon>
        <taxon>Cyanobacteriota</taxon>
        <taxon>Cyanophyceae</taxon>
        <taxon>Oscillatoriophycideae</taxon>
        <taxon>Oscillatoriales</taxon>
        <taxon>Oscillatoriaceae</taxon>
        <taxon>Phormidium</taxon>
        <taxon>Phormidium yuhuli</taxon>
    </lineage>
</organism>
<keyword evidence="3" id="KW-1185">Reference proteome</keyword>
<evidence type="ECO:0000313" key="3">
    <source>
        <dbReference type="Proteomes" id="UP001056708"/>
    </source>
</evidence>
<keyword evidence="1" id="KW-0472">Membrane</keyword>
<keyword evidence="1" id="KW-0812">Transmembrane</keyword>
<protein>
    <submittedName>
        <fullName evidence="2">Uncharacterized protein</fullName>
    </submittedName>
</protein>
<dbReference type="EMBL" id="CP098611">
    <property type="protein sequence ID" value="USR91631.1"/>
    <property type="molecule type" value="Genomic_DNA"/>
</dbReference>
<evidence type="ECO:0000256" key="1">
    <source>
        <dbReference type="SAM" id="Phobius"/>
    </source>
</evidence>
<dbReference type="Proteomes" id="UP001056708">
    <property type="component" value="Chromosome"/>
</dbReference>
<accession>A0ABY5ATG5</accession>
<name>A0ABY5ATG5_9CYAN</name>
<feature type="transmembrane region" description="Helical" evidence="1">
    <location>
        <begin position="6"/>
        <end position="27"/>
    </location>
</feature>
<sequence length="55" mass="6002">MRYSIMLQLVVVTTLIMVGSGAFFAWLQNRPKSDPFEGNSGNEAVLSLVLSDSNP</sequence>
<gene>
    <name evidence="2" type="ORF">NEA10_02575</name>
</gene>
<keyword evidence="1" id="KW-1133">Transmembrane helix</keyword>
<reference evidence="2" key="1">
    <citation type="submission" date="2022-06" db="EMBL/GenBank/DDBJ databases">
        <title>Genome sequence of Phormidium yuhuli AB48 isolated from an industrial photobioreactor environment.</title>
        <authorList>
            <person name="Qiu Y."/>
            <person name="Noonan A.J.C."/>
            <person name="Dofher K."/>
            <person name="Koch M."/>
            <person name="Kieft B."/>
            <person name="Lin X."/>
            <person name="Ziels R.M."/>
            <person name="Hallam S.J."/>
        </authorList>
    </citation>
    <scope>NUCLEOTIDE SEQUENCE</scope>
    <source>
        <strain evidence="2">AB48</strain>
    </source>
</reference>